<evidence type="ECO:0008006" key="4">
    <source>
        <dbReference type="Google" id="ProtNLM"/>
    </source>
</evidence>
<evidence type="ECO:0000259" key="2">
    <source>
        <dbReference type="Pfam" id="PF13739"/>
    </source>
</evidence>
<protein>
    <recommendedName>
        <fullName evidence="4">DUF3298 domain-containing protein</fullName>
    </recommendedName>
</protein>
<reference evidence="3" key="1">
    <citation type="submission" date="2019-08" db="EMBL/GenBank/DDBJ databases">
        <authorList>
            <person name="Kucharzyk K."/>
            <person name="Murdoch R.W."/>
            <person name="Higgins S."/>
            <person name="Loffler F."/>
        </authorList>
    </citation>
    <scope>NUCLEOTIDE SEQUENCE</scope>
</reference>
<dbReference type="Gene3D" id="3.90.640.20">
    <property type="entry name" value="Heat-shock cognate protein, ATPase"/>
    <property type="match status" value="1"/>
</dbReference>
<dbReference type="AlphaFoldDB" id="A0A644XZ67"/>
<comment type="caution">
    <text evidence="3">The sequence shown here is derived from an EMBL/GenBank/DDBJ whole genome shotgun (WGS) entry which is preliminary data.</text>
</comment>
<accession>A0A644XZ67</accession>
<dbReference type="InterPro" id="IPR037126">
    <property type="entry name" value="PdaC/RsiV-like_sf"/>
</dbReference>
<dbReference type="Pfam" id="PF13739">
    <property type="entry name" value="PdaC"/>
    <property type="match status" value="1"/>
</dbReference>
<proteinExistence type="predicted"/>
<dbReference type="InterPro" id="IPR021729">
    <property type="entry name" value="DUF3298"/>
</dbReference>
<gene>
    <name evidence="3" type="ORF">SDC9_67989</name>
</gene>
<name>A0A644XZ67_9ZZZZ</name>
<sequence>MKKSTLFSTVVLFAIFFGTLFSCKKTAQTSTQLVFDSIVVKEQIPLLETNDTTLPFADVKVSFTYPVKFGNKEDLARLQQIFVGTFFNSLNLDTLSPREAVDAYLADYKKEYKSLSNTYYSEKSQLPKGETPMWYWYYMYNTNKVMFQNDSLLGYAVEYSDYTGGAHGSYRITYTNIDLAELTTVSEEDIFVPNYKKPLTEIIINRLMAQHHVTVPDSLINLGFFDLDELIPNNNFWLSDKGIHYSYNQYEIAPYSMGVIDVDIPYENLSAILKPDNVIQKFFPTK</sequence>
<dbReference type="PROSITE" id="PS51257">
    <property type="entry name" value="PROKAR_LIPOPROTEIN"/>
    <property type="match status" value="1"/>
</dbReference>
<evidence type="ECO:0000313" key="3">
    <source>
        <dbReference type="EMBL" id="MPM21545.1"/>
    </source>
</evidence>
<organism evidence="3">
    <name type="scientific">bioreactor metagenome</name>
    <dbReference type="NCBI Taxonomy" id="1076179"/>
    <lineage>
        <taxon>unclassified sequences</taxon>
        <taxon>metagenomes</taxon>
        <taxon>ecological metagenomes</taxon>
    </lineage>
</organism>
<feature type="domain" description="DUF3298" evidence="1">
    <location>
        <begin position="188"/>
        <end position="267"/>
    </location>
</feature>
<evidence type="ECO:0000259" key="1">
    <source>
        <dbReference type="Pfam" id="PF11738"/>
    </source>
</evidence>
<dbReference type="Pfam" id="PF11738">
    <property type="entry name" value="DUF3298"/>
    <property type="match status" value="1"/>
</dbReference>
<dbReference type="EMBL" id="VSSQ01003612">
    <property type="protein sequence ID" value="MPM21545.1"/>
    <property type="molecule type" value="Genomic_DNA"/>
</dbReference>
<dbReference type="Gene3D" id="3.30.565.40">
    <property type="entry name" value="Fervidobacterium nodosum Rt17-B1 like"/>
    <property type="match status" value="1"/>
</dbReference>
<feature type="domain" description="Deacetylase PdaC" evidence="2">
    <location>
        <begin position="61"/>
        <end position="169"/>
    </location>
</feature>
<dbReference type="InterPro" id="IPR025303">
    <property type="entry name" value="PdaC"/>
</dbReference>